<sequence>MKRIFITTIPLQFKNALQKLIYQPVGFQFSKKERETSFPIIPVIAENLENKEEIEIIAIRTINKDTADNYDQFLEEVKSLNLEESCVKVVEMPEQQNMETQIKLFMDIIDQIPNHSSVNACITYGTKPVSVIVTYVLTALNKIFTDIEVEGIYYGEIVREKNIVKEARIYDLVGLLMVENIIEQIHILEMDHPKESLKRLLNLH</sequence>
<gene>
    <name evidence="1" type="ORF">IAC96_04795</name>
</gene>
<dbReference type="EMBL" id="DVHN01000052">
    <property type="protein sequence ID" value="HIR88251.1"/>
    <property type="molecule type" value="Genomic_DNA"/>
</dbReference>
<organism evidence="1 2">
    <name type="scientific">Candidatus Fimimorpha faecalis</name>
    <dbReference type="NCBI Taxonomy" id="2840824"/>
    <lineage>
        <taxon>Bacteria</taxon>
        <taxon>Bacillati</taxon>
        <taxon>Bacillota</taxon>
        <taxon>Clostridia</taxon>
        <taxon>Eubacteriales</taxon>
        <taxon>Candidatus Fimimorpha</taxon>
    </lineage>
</organism>
<evidence type="ECO:0000313" key="1">
    <source>
        <dbReference type="EMBL" id="HIR88251.1"/>
    </source>
</evidence>
<accession>A0A9D1EDB4</accession>
<protein>
    <submittedName>
        <fullName evidence="1">TM1812 family CRISPR-associated protein</fullName>
    </submittedName>
</protein>
<evidence type="ECO:0000313" key="2">
    <source>
        <dbReference type="Proteomes" id="UP000824201"/>
    </source>
</evidence>
<reference evidence="1" key="1">
    <citation type="submission" date="2020-10" db="EMBL/GenBank/DDBJ databases">
        <authorList>
            <person name="Gilroy R."/>
        </authorList>
    </citation>
    <scope>NUCLEOTIDE SEQUENCE</scope>
    <source>
        <strain evidence="1">ChiW13-3771</strain>
    </source>
</reference>
<name>A0A9D1EDB4_9FIRM</name>
<reference evidence="1" key="2">
    <citation type="journal article" date="2021" name="PeerJ">
        <title>Extensive microbial diversity within the chicken gut microbiome revealed by metagenomics and culture.</title>
        <authorList>
            <person name="Gilroy R."/>
            <person name="Ravi A."/>
            <person name="Getino M."/>
            <person name="Pursley I."/>
            <person name="Horton D.L."/>
            <person name="Alikhan N.F."/>
            <person name="Baker D."/>
            <person name="Gharbi K."/>
            <person name="Hall N."/>
            <person name="Watson M."/>
            <person name="Adriaenssens E.M."/>
            <person name="Foster-Nyarko E."/>
            <person name="Jarju S."/>
            <person name="Secka A."/>
            <person name="Antonio M."/>
            <person name="Oren A."/>
            <person name="Chaudhuri R.R."/>
            <person name="La Ragione R."/>
            <person name="Hildebrand F."/>
            <person name="Pallen M.J."/>
        </authorList>
    </citation>
    <scope>NUCLEOTIDE SEQUENCE</scope>
    <source>
        <strain evidence="1">ChiW13-3771</strain>
    </source>
</reference>
<dbReference type="AlphaFoldDB" id="A0A9D1EDB4"/>
<dbReference type="Proteomes" id="UP000824201">
    <property type="component" value="Unassembled WGS sequence"/>
</dbReference>
<comment type="caution">
    <text evidence="1">The sequence shown here is derived from an EMBL/GenBank/DDBJ whole genome shotgun (WGS) entry which is preliminary data.</text>
</comment>
<proteinExistence type="predicted"/>